<organism evidence="8 9">
    <name type="scientific">Mycobacterium servetii</name>
    <dbReference type="NCBI Taxonomy" id="3237418"/>
    <lineage>
        <taxon>Bacteria</taxon>
        <taxon>Bacillati</taxon>
        <taxon>Actinomycetota</taxon>
        <taxon>Actinomycetes</taxon>
        <taxon>Mycobacteriales</taxon>
        <taxon>Mycobacteriaceae</taxon>
        <taxon>Mycobacterium</taxon>
    </lineage>
</organism>
<dbReference type="Gene3D" id="2.60.40.2880">
    <property type="entry name" value="MmpS1-5, C-terminal soluble domain"/>
    <property type="match status" value="1"/>
</dbReference>
<keyword evidence="6" id="KW-0472">Membrane</keyword>
<accession>A0ABV4C4G2</accession>
<sequence length="102" mass="10949">MLRNYPKRCGRGAPGRTDTVTVGQHDAHVKQTQGHYEALSRSNAEITISYLDETGQTRLYIGASPWSITVKTSDIGFAAGATAVSADGPLTCRIRVDGRLAD</sequence>
<keyword evidence="5" id="KW-1133">Transmembrane helix</keyword>
<evidence type="ECO:0000256" key="2">
    <source>
        <dbReference type="ARBA" id="ARBA00007531"/>
    </source>
</evidence>
<evidence type="ECO:0000256" key="3">
    <source>
        <dbReference type="ARBA" id="ARBA00022475"/>
    </source>
</evidence>
<evidence type="ECO:0000256" key="4">
    <source>
        <dbReference type="ARBA" id="ARBA00022692"/>
    </source>
</evidence>
<evidence type="ECO:0000313" key="9">
    <source>
        <dbReference type="Proteomes" id="UP001564760"/>
    </source>
</evidence>
<evidence type="ECO:0000256" key="1">
    <source>
        <dbReference type="ARBA" id="ARBA00004236"/>
    </source>
</evidence>
<name>A0ABV4C4G2_9MYCO</name>
<evidence type="ECO:0000256" key="7">
    <source>
        <dbReference type="SAM" id="MobiDB-lite"/>
    </source>
</evidence>
<reference evidence="8 9" key="1">
    <citation type="submission" date="2024-08" db="EMBL/GenBank/DDBJ databases">
        <title>Mycobacterium servetensis sp. nov., a novel rapid-growing mycobacterial species recovered from a human patient in Zaragoza, Spain.</title>
        <authorList>
            <person name="Tristancho-Baro A.I."/>
            <person name="Buenestado-Serrano S."/>
            <person name="Garcia De Viedma D."/>
            <person name="Milagro-Beamonte A."/>
            <person name="Burillo N."/>
            <person name="Sanz S."/>
            <person name="Lopez-Calleja A.I."/>
            <person name="Penas-Utrilla D."/>
            <person name="Guardingo M."/>
            <person name="Garcia M.J."/>
            <person name="Vinuelas-Bayon J."/>
        </authorList>
    </citation>
    <scope>NUCLEOTIDE SEQUENCE [LARGE SCALE GENOMIC DNA]</scope>
    <source>
        <strain evidence="9">HUMS_12744610</strain>
    </source>
</reference>
<dbReference type="Proteomes" id="UP001564760">
    <property type="component" value="Unassembled WGS sequence"/>
</dbReference>
<protein>
    <submittedName>
        <fullName evidence="8">MmpS family transport accessory protein</fullName>
    </submittedName>
</protein>
<dbReference type="Pfam" id="PF05423">
    <property type="entry name" value="Mycobact_memb"/>
    <property type="match status" value="1"/>
</dbReference>
<keyword evidence="3" id="KW-1003">Cell membrane</keyword>
<dbReference type="EMBL" id="JBGEDP010000001">
    <property type="protein sequence ID" value="MEY8017420.1"/>
    <property type="molecule type" value="Genomic_DNA"/>
</dbReference>
<feature type="compositionally biased region" description="Basic residues" evidence="7">
    <location>
        <begin position="1"/>
        <end position="10"/>
    </location>
</feature>
<comment type="caution">
    <text evidence="8">The sequence shown here is derived from an EMBL/GenBank/DDBJ whole genome shotgun (WGS) entry which is preliminary data.</text>
</comment>
<evidence type="ECO:0000313" key="8">
    <source>
        <dbReference type="EMBL" id="MEY8017420.1"/>
    </source>
</evidence>
<comment type="subcellular location">
    <subcellularLocation>
        <location evidence="1">Cell membrane</location>
    </subcellularLocation>
</comment>
<dbReference type="InterPro" id="IPR008693">
    <property type="entry name" value="MmpS"/>
</dbReference>
<proteinExistence type="inferred from homology"/>
<evidence type="ECO:0000256" key="5">
    <source>
        <dbReference type="ARBA" id="ARBA00022989"/>
    </source>
</evidence>
<feature type="region of interest" description="Disordered" evidence="7">
    <location>
        <begin position="1"/>
        <end position="36"/>
    </location>
</feature>
<keyword evidence="9" id="KW-1185">Reference proteome</keyword>
<gene>
    <name evidence="8" type="ORF">AB8998_21710</name>
</gene>
<dbReference type="InterPro" id="IPR038468">
    <property type="entry name" value="MmpS_C"/>
</dbReference>
<comment type="similarity">
    <text evidence="2">Belongs to the MmpS family.</text>
</comment>
<keyword evidence="4" id="KW-0812">Transmembrane</keyword>
<evidence type="ECO:0000256" key="6">
    <source>
        <dbReference type="ARBA" id="ARBA00023136"/>
    </source>
</evidence>
<dbReference type="RefSeq" id="WP_369741695.1">
    <property type="nucleotide sequence ID" value="NZ_JBGEDP010000001.1"/>
</dbReference>